<dbReference type="OrthoDB" id="9781616at2"/>
<evidence type="ECO:0000313" key="2">
    <source>
        <dbReference type="Proteomes" id="UP000002019"/>
    </source>
</evidence>
<organism evidence="1 2">
    <name type="scientific">Cloacimonas acidaminovorans (strain Evry)</name>
    <dbReference type="NCBI Taxonomy" id="459349"/>
    <lineage>
        <taxon>Bacteria</taxon>
        <taxon>Pseudomonadati</taxon>
        <taxon>Candidatus Cloacimonadota</taxon>
        <taxon>Candidatus Cloacimonadia</taxon>
        <taxon>Candidatus Cloacimonadales</taxon>
        <taxon>Candidatus Cloacimonadaceae</taxon>
        <taxon>Candidatus Cloacimonas</taxon>
    </lineage>
</organism>
<dbReference type="PANTHER" id="PTHR36454:SF1">
    <property type="entry name" value="DUF1015 DOMAIN-CONTAINING PROTEIN"/>
    <property type="match status" value="1"/>
</dbReference>
<dbReference type="AlphaFoldDB" id="B0VJ71"/>
<sequence>MSTFKPFKALRPIPDKAKAIASMPYDVMDSDEARIEVQKNPLSFLHVEKPEVDLPLGTDLYDPAVYAKARENLYKYVSDGYMKQDTKPAYYIYKQVMDGRAQIGLVGLTSVDEYMDGTIKKHELTREEKEADRIRHIDACDAHPSPVFFTYRHQNIIDETVAKVMANKQPEYDFISDDGIQHTLWVMDDPEDIKTIQNAFAALPNLYVADGHHRTASAAKVGLKRREQFPDYTGDEEFNFFMAVIFPDNQLKIYDYNRVVKDLNGLTKDEFLAKVAEKWNVTPIPEGENFAPQKKHNISMYLEGKWYRLEPKPGTWNEKNIVEDLDVSILQNNLLQPILGINDPRTDQRIDFIGGIRGLGELVKRVDSGREKVAFAMYPTSMDELIGIADAGEIMPPKSTWFEPKLRSGLFIHLLK</sequence>
<proteinExistence type="predicted"/>
<dbReference type="STRING" id="459349.CLOAM1430"/>
<gene>
    <name evidence="1" type="ordered locus">CLOAM1430</name>
</gene>
<dbReference type="HOGENOM" id="CLU_031277_0_0_0"/>
<dbReference type="PANTHER" id="PTHR36454">
    <property type="entry name" value="LMO2823 PROTEIN"/>
    <property type="match status" value="1"/>
</dbReference>
<name>B0VJ71_CLOAI</name>
<evidence type="ECO:0000313" key="1">
    <source>
        <dbReference type="EMBL" id="CAO81282.1"/>
    </source>
</evidence>
<dbReference type="PIRSF" id="PIRSF033563">
    <property type="entry name" value="UCP033563"/>
    <property type="match status" value="1"/>
</dbReference>
<protein>
    <recommendedName>
        <fullName evidence="3">DUF1015 domain-containing protein</fullName>
    </recommendedName>
</protein>
<dbReference type="InterPro" id="IPR008323">
    <property type="entry name" value="UCP033563"/>
</dbReference>
<dbReference type="Proteomes" id="UP000002019">
    <property type="component" value="Chromosome"/>
</dbReference>
<dbReference type="RefSeq" id="WP_015425140.1">
    <property type="nucleotide sequence ID" value="NC_020449.1"/>
</dbReference>
<dbReference type="Pfam" id="PF06245">
    <property type="entry name" value="DUF1015"/>
    <property type="match status" value="1"/>
</dbReference>
<dbReference type="EMBL" id="CU466930">
    <property type="protein sequence ID" value="CAO81282.1"/>
    <property type="molecule type" value="Genomic_DNA"/>
</dbReference>
<accession>B0VJ71</accession>
<dbReference type="eggNOG" id="COG4198">
    <property type="taxonomic scope" value="Bacteria"/>
</dbReference>
<reference evidence="1 2" key="1">
    <citation type="journal article" date="2008" name="J. Bacteriol.">
        <title>'Candidatus Cloacamonas acidaminovorans': genome sequence reconstruction provides a first glimpse of a new bacterial division.</title>
        <authorList>
            <person name="Pelletier E."/>
            <person name="Kreimeyer A."/>
            <person name="Bocs S."/>
            <person name="Rouy Z."/>
            <person name="Gyapay G."/>
            <person name="Chouari R."/>
            <person name="Riviere D."/>
            <person name="Ganesan A."/>
            <person name="Daegelen P."/>
            <person name="Sghir A."/>
            <person name="Cohen G.N."/>
            <person name="Medigue C."/>
            <person name="Weissenbach J."/>
            <person name="Le Paslier D."/>
        </authorList>
    </citation>
    <scope>NUCLEOTIDE SEQUENCE [LARGE SCALE GENOMIC DNA]</scope>
    <source>
        <strain evidence="2">Evry</strain>
    </source>
</reference>
<keyword evidence="2" id="KW-1185">Reference proteome</keyword>
<dbReference type="KEGG" id="caci:CLOAM1430"/>
<evidence type="ECO:0008006" key="3">
    <source>
        <dbReference type="Google" id="ProtNLM"/>
    </source>
</evidence>